<organism evidence="4 5">
    <name type="scientific">Dietzia natronolimnaea</name>
    <dbReference type="NCBI Taxonomy" id="161920"/>
    <lineage>
        <taxon>Bacteria</taxon>
        <taxon>Bacillati</taxon>
        <taxon>Actinomycetota</taxon>
        <taxon>Actinomycetes</taxon>
        <taxon>Mycobacteriales</taxon>
        <taxon>Dietziaceae</taxon>
        <taxon>Dietzia</taxon>
    </lineage>
</organism>
<sequence>MTSTAPAPSAARTVGTRDRALTAARTSILEIGATRTTMVEVARRSGVGRTTLYRHWPDATALFADLLTRELTEVMEGMEGMEGMAVTEFTARVDPALPGSAPRDADDLVRLLCTFADEVRTNPLLDAFRRHESAMLSEYVFHRLGTSQRHLIEVLRALLSQVITSDPRLAGRDADRTAAMLFLAVQGLVLSAPLADPPLDPDGWRTELHLLIRGYLGL</sequence>
<accession>A0A2A2WN62</accession>
<comment type="caution">
    <text evidence="4">The sequence shown here is derived from an EMBL/GenBank/DDBJ whole genome shotgun (WGS) entry which is preliminary data.</text>
</comment>
<evidence type="ECO:0000256" key="2">
    <source>
        <dbReference type="PROSITE-ProRule" id="PRU00335"/>
    </source>
</evidence>
<reference evidence="5" key="1">
    <citation type="submission" date="2017-09" db="EMBL/GenBank/DDBJ databases">
        <authorList>
            <person name="Zhang Y."/>
            <person name="Huang X."/>
            <person name="Liu J."/>
            <person name="Lu L."/>
            <person name="Peng K."/>
        </authorList>
    </citation>
    <scope>NUCLEOTIDE SEQUENCE [LARGE SCALE GENOMIC DNA]</scope>
    <source>
        <strain evidence="5">S-XJ-1</strain>
    </source>
</reference>
<dbReference type="RefSeq" id="WP_095718789.1">
    <property type="nucleotide sequence ID" value="NZ_NTGA01000022.1"/>
</dbReference>
<dbReference type="Proteomes" id="UP000218810">
    <property type="component" value="Unassembled WGS sequence"/>
</dbReference>
<dbReference type="SUPFAM" id="SSF46689">
    <property type="entry name" value="Homeodomain-like"/>
    <property type="match status" value="1"/>
</dbReference>
<dbReference type="AlphaFoldDB" id="A0A2A2WN62"/>
<evidence type="ECO:0000313" key="4">
    <source>
        <dbReference type="EMBL" id="PAY22595.1"/>
    </source>
</evidence>
<name>A0A2A2WN62_9ACTN</name>
<dbReference type="InterPro" id="IPR001647">
    <property type="entry name" value="HTH_TetR"/>
</dbReference>
<dbReference type="PROSITE" id="PS50977">
    <property type="entry name" value="HTH_TETR_2"/>
    <property type="match status" value="1"/>
</dbReference>
<dbReference type="PANTHER" id="PTHR30055:SF153">
    <property type="entry name" value="HTH-TYPE TRANSCRIPTIONAL REPRESSOR RV3405C"/>
    <property type="match status" value="1"/>
</dbReference>
<dbReference type="InterPro" id="IPR036271">
    <property type="entry name" value="Tet_transcr_reg_TetR-rel_C_sf"/>
</dbReference>
<evidence type="ECO:0000256" key="1">
    <source>
        <dbReference type="ARBA" id="ARBA00023125"/>
    </source>
</evidence>
<dbReference type="GO" id="GO:0000976">
    <property type="term" value="F:transcription cis-regulatory region binding"/>
    <property type="evidence" value="ECO:0007669"/>
    <property type="project" value="TreeGrafter"/>
</dbReference>
<keyword evidence="5" id="KW-1185">Reference proteome</keyword>
<feature type="DNA-binding region" description="H-T-H motif" evidence="2">
    <location>
        <begin position="37"/>
        <end position="56"/>
    </location>
</feature>
<dbReference type="PANTHER" id="PTHR30055">
    <property type="entry name" value="HTH-TYPE TRANSCRIPTIONAL REGULATOR RUTR"/>
    <property type="match status" value="1"/>
</dbReference>
<proteinExistence type="predicted"/>
<dbReference type="InterPro" id="IPR050109">
    <property type="entry name" value="HTH-type_TetR-like_transc_reg"/>
</dbReference>
<dbReference type="EMBL" id="NTGA01000022">
    <property type="protein sequence ID" value="PAY22595.1"/>
    <property type="molecule type" value="Genomic_DNA"/>
</dbReference>
<evidence type="ECO:0000259" key="3">
    <source>
        <dbReference type="PROSITE" id="PS50977"/>
    </source>
</evidence>
<dbReference type="OrthoDB" id="3267320at2"/>
<dbReference type="GO" id="GO:0003700">
    <property type="term" value="F:DNA-binding transcription factor activity"/>
    <property type="evidence" value="ECO:0007669"/>
    <property type="project" value="TreeGrafter"/>
</dbReference>
<dbReference type="InterPro" id="IPR009057">
    <property type="entry name" value="Homeodomain-like_sf"/>
</dbReference>
<gene>
    <name evidence="4" type="ORF">CEY15_12865</name>
</gene>
<dbReference type="Gene3D" id="1.10.357.10">
    <property type="entry name" value="Tetracycline Repressor, domain 2"/>
    <property type="match status" value="1"/>
</dbReference>
<dbReference type="SUPFAM" id="SSF48498">
    <property type="entry name" value="Tetracyclin repressor-like, C-terminal domain"/>
    <property type="match status" value="1"/>
</dbReference>
<feature type="domain" description="HTH tetR-type" evidence="3">
    <location>
        <begin position="14"/>
        <end position="74"/>
    </location>
</feature>
<dbReference type="Pfam" id="PF00440">
    <property type="entry name" value="TetR_N"/>
    <property type="match status" value="1"/>
</dbReference>
<keyword evidence="1 2" id="KW-0238">DNA-binding</keyword>
<protein>
    <submittedName>
        <fullName evidence="4">TetR family transcriptional regulator</fullName>
    </submittedName>
</protein>
<evidence type="ECO:0000313" key="5">
    <source>
        <dbReference type="Proteomes" id="UP000218810"/>
    </source>
</evidence>